<name>A0A1X0MZX4_9PSED</name>
<sequence>MRFHGLIKRGQRFFLGEKIQSIHTGCYMKQSERMSVQDKEAFQARMTNCLMRTEAPMRTWII</sequence>
<dbReference type="STRING" id="1958950.BZK31_23785"/>
<proteinExistence type="predicted"/>
<accession>A0A1X0MZX4</accession>
<dbReference type="AlphaFoldDB" id="A0A1X0MZX4"/>
<evidence type="ECO:0000313" key="1">
    <source>
        <dbReference type="EMBL" id="ORC56177.1"/>
    </source>
</evidence>
<dbReference type="EMBL" id="MUIO01000107">
    <property type="protein sequence ID" value="ORC56177.1"/>
    <property type="molecule type" value="Genomic_DNA"/>
</dbReference>
<evidence type="ECO:0000313" key="2">
    <source>
        <dbReference type="Proteomes" id="UP000192815"/>
    </source>
</evidence>
<gene>
    <name evidence="1" type="ORF">BZK31_23785</name>
</gene>
<comment type="caution">
    <text evidence="1">The sequence shown here is derived from an EMBL/GenBank/DDBJ whole genome shotgun (WGS) entry which is preliminary data.</text>
</comment>
<dbReference type="Proteomes" id="UP000192815">
    <property type="component" value="Unassembled WGS sequence"/>
</dbReference>
<reference evidence="2" key="1">
    <citation type="submission" date="2017-02" db="EMBL/GenBank/DDBJ databases">
        <title>Pseudomonas floridae sp. nov., a novel pathogenic bacterial species isolated from tomato.</title>
        <authorList>
            <person name="Timilsina S."/>
            <person name="Vallad G.E."/>
            <person name="Jones J.B."/>
        </authorList>
    </citation>
    <scope>NUCLEOTIDE SEQUENCE [LARGE SCALE GENOMIC DNA]</scope>
    <source>
        <strain evidence="2">GEV388</strain>
    </source>
</reference>
<organism evidence="1 2">
    <name type="scientific">Pseudomonas floridensis</name>
    <dbReference type="NCBI Taxonomy" id="1958950"/>
    <lineage>
        <taxon>Bacteria</taxon>
        <taxon>Pseudomonadati</taxon>
        <taxon>Pseudomonadota</taxon>
        <taxon>Gammaproteobacteria</taxon>
        <taxon>Pseudomonadales</taxon>
        <taxon>Pseudomonadaceae</taxon>
        <taxon>Pseudomonas</taxon>
    </lineage>
</organism>
<keyword evidence="2" id="KW-1185">Reference proteome</keyword>
<protein>
    <submittedName>
        <fullName evidence="1">Uncharacterized protein</fullName>
    </submittedName>
</protein>